<evidence type="ECO:0000313" key="4">
    <source>
        <dbReference type="Proteomes" id="UP000242715"/>
    </source>
</evidence>
<evidence type="ECO:0000259" key="2">
    <source>
        <dbReference type="Pfam" id="PF24583"/>
    </source>
</evidence>
<dbReference type="Pfam" id="PF24583">
    <property type="entry name" value="DUF7610"/>
    <property type="match status" value="1"/>
</dbReference>
<sequence>MTDQILKTNLQELQSMLEDALVHGPEKYSHENIQKKFDFIQNFIYAEQNSSDPTKAPQLHPFAEKLVSLKNSFNERDKDSMSHFTTFSNPEFDKDSISNSNSSCSCTQSCLNDDVGESGLIDLDDPKKIFPEFVGEKAIVEFRGNGVEENSEKINVGKGKIGTFCFEDAEDSFEDFGREKKVVEFDCCSKEKEKKENNELKRGEGKVKSGFRKNCCVLIIGVGIGMILMGFIMVNFSGCFEYVEETSFAIPT</sequence>
<proteinExistence type="predicted"/>
<organism evidence="3 4">
    <name type="scientific">Trifolium subterraneum</name>
    <name type="common">Subterranean clover</name>
    <dbReference type="NCBI Taxonomy" id="3900"/>
    <lineage>
        <taxon>Eukaryota</taxon>
        <taxon>Viridiplantae</taxon>
        <taxon>Streptophyta</taxon>
        <taxon>Embryophyta</taxon>
        <taxon>Tracheophyta</taxon>
        <taxon>Spermatophyta</taxon>
        <taxon>Magnoliopsida</taxon>
        <taxon>eudicotyledons</taxon>
        <taxon>Gunneridae</taxon>
        <taxon>Pentapetalae</taxon>
        <taxon>rosids</taxon>
        <taxon>fabids</taxon>
        <taxon>Fabales</taxon>
        <taxon>Fabaceae</taxon>
        <taxon>Papilionoideae</taxon>
        <taxon>50 kb inversion clade</taxon>
        <taxon>NPAAA clade</taxon>
        <taxon>Hologalegina</taxon>
        <taxon>IRL clade</taxon>
        <taxon>Trifolieae</taxon>
        <taxon>Trifolium</taxon>
    </lineage>
</organism>
<accession>A0A2Z6NB25</accession>
<dbReference type="InterPro" id="IPR056029">
    <property type="entry name" value="DUF7610"/>
</dbReference>
<evidence type="ECO:0000256" key="1">
    <source>
        <dbReference type="SAM" id="Phobius"/>
    </source>
</evidence>
<keyword evidence="1" id="KW-1133">Transmembrane helix</keyword>
<dbReference type="OrthoDB" id="1937541at2759"/>
<dbReference type="Proteomes" id="UP000242715">
    <property type="component" value="Unassembled WGS sequence"/>
</dbReference>
<keyword evidence="1" id="KW-0812">Transmembrane</keyword>
<reference evidence="4" key="1">
    <citation type="journal article" date="2017" name="Front. Plant Sci.">
        <title>Climate Clever Clovers: New Paradigm to Reduce the Environmental Footprint of Ruminants by Breeding Low Methanogenic Forages Utilizing Haplotype Variation.</title>
        <authorList>
            <person name="Kaur P."/>
            <person name="Appels R."/>
            <person name="Bayer P.E."/>
            <person name="Keeble-Gagnere G."/>
            <person name="Wang J."/>
            <person name="Hirakawa H."/>
            <person name="Shirasawa K."/>
            <person name="Vercoe P."/>
            <person name="Stefanova K."/>
            <person name="Durmic Z."/>
            <person name="Nichols P."/>
            <person name="Revell C."/>
            <person name="Isobe S.N."/>
            <person name="Edwards D."/>
            <person name="Erskine W."/>
        </authorList>
    </citation>
    <scope>NUCLEOTIDE SEQUENCE [LARGE SCALE GENOMIC DNA]</scope>
    <source>
        <strain evidence="4">cv. Daliak</strain>
    </source>
</reference>
<gene>
    <name evidence="3" type="ORF">TSUD_268120</name>
</gene>
<dbReference type="EMBL" id="DF973888">
    <property type="protein sequence ID" value="GAU41908.1"/>
    <property type="molecule type" value="Genomic_DNA"/>
</dbReference>
<keyword evidence="4" id="KW-1185">Reference proteome</keyword>
<protein>
    <recommendedName>
        <fullName evidence="2">DUF7610 domain-containing protein</fullName>
    </recommendedName>
</protein>
<name>A0A2Z6NB25_TRISU</name>
<feature type="transmembrane region" description="Helical" evidence="1">
    <location>
        <begin position="215"/>
        <end position="236"/>
    </location>
</feature>
<dbReference type="AlphaFoldDB" id="A0A2Z6NB25"/>
<keyword evidence="1" id="KW-0472">Membrane</keyword>
<feature type="domain" description="DUF7610" evidence="2">
    <location>
        <begin position="6"/>
        <end position="79"/>
    </location>
</feature>
<evidence type="ECO:0000313" key="3">
    <source>
        <dbReference type="EMBL" id="GAU41908.1"/>
    </source>
</evidence>